<keyword evidence="4" id="KW-0406">Ion transport</keyword>
<evidence type="ECO:0000313" key="14">
    <source>
        <dbReference type="EMBL" id="RCH53835.1"/>
    </source>
</evidence>
<feature type="chain" id="PRO_5016784725" evidence="12">
    <location>
        <begin position="40"/>
        <end position="1127"/>
    </location>
</feature>
<evidence type="ECO:0000256" key="12">
    <source>
        <dbReference type="SAM" id="SignalP"/>
    </source>
</evidence>
<dbReference type="InterPro" id="IPR039426">
    <property type="entry name" value="TonB-dep_rcpt-like"/>
</dbReference>
<keyword evidence="6" id="KW-0408">Iron</keyword>
<gene>
    <name evidence="14" type="ORF">DJ568_14920</name>
</gene>
<evidence type="ECO:0000313" key="15">
    <source>
        <dbReference type="Proteomes" id="UP000253209"/>
    </source>
</evidence>
<evidence type="ECO:0000256" key="6">
    <source>
        <dbReference type="ARBA" id="ARBA00023004"/>
    </source>
</evidence>
<dbReference type="Pfam" id="PF13715">
    <property type="entry name" value="CarbopepD_reg_2"/>
    <property type="match status" value="1"/>
</dbReference>
<dbReference type="Pfam" id="PF07660">
    <property type="entry name" value="STN"/>
    <property type="match status" value="1"/>
</dbReference>
<keyword evidence="8 10" id="KW-0472">Membrane</keyword>
<evidence type="ECO:0000256" key="4">
    <source>
        <dbReference type="ARBA" id="ARBA00022496"/>
    </source>
</evidence>
<dbReference type="Proteomes" id="UP000253209">
    <property type="component" value="Unassembled WGS sequence"/>
</dbReference>
<dbReference type="Gene3D" id="2.60.40.1120">
    <property type="entry name" value="Carboxypeptidase-like, regulatory domain"/>
    <property type="match status" value="1"/>
</dbReference>
<dbReference type="InterPro" id="IPR008969">
    <property type="entry name" value="CarboxyPept-like_regulatory"/>
</dbReference>
<dbReference type="PROSITE" id="PS52016">
    <property type="entry name" value="TONB_DEPENDENT_REC_3"/>
    <property type="match status" value="1"/>
</dbReference>
<evidence type="ECO:0000259" key="13">
    <source>
        <dbReference type="SMART" id="SM00965"/>
    </source>
</evidence>
<keyword evidence="2 10" id="KW-0813">Transport</keyword>
<evidence type="ECO:0000256" key="8">
    <source>
        <dbReference type="ARBA" id="ARBA00023136"/>
    </source>
</evidence>
<evidence type="ECO:0000256" key="7">
    <source>
        <dbReference type="ARBA" id="ARBA00023077"/>
    </source>
</evidence>
<comment type="similarity">
    <text evidence="10 11">Belongs to the TonB-dependent receptor family.</text>
</comment>
<accession>A0A367GLE3</accession>
<keyword evidence="12" id="KW-0732">Signal</keyword>
<keyword evidence="4" id="KW-0410">Iron transport</keyword>
<feature type="domain" description="Secretin/TonB short N-terminal" evidence="13">
    <location>
        <begin position="68"/>
        <end position="119"/>
    </location>
</feature>
<protein>
    <submittedName>
        <fullName evidence="14">SusC/RagA family TonB-linked outer membrane protein</fullName>
    </submittedName>
</protein>
<evidence type="ECO:0000256" key="3">
    <source>
        <dbReference type="ARBA" id="ARBA00022452"/>
    </source>
</evidence>
<dbReference type="InterPro" id="IPR036942">
    <property type="entry name" value="Beta-barrel_TonB_sf"/>
</dbReference>
<evidence type="ECO:0000256" key="2">
    <source>
        <dbReference type="ARBA" id="ARBA00022448"/>
    </source>
</evidence>
<proteinExistence type="inferred from homology"/>
<organism evidence="14 15">
    <name type="scientific">Mucilaginibacter hurinus</name>
    <dbReference type="NCBI Taxonomy" id="2201324"/>
    <lineage>
        <taxon>Bacteria</taxon>
        <taxon>Pseudomonadati</taxon>
        <taxon>Bacteroidota</taxon>
        <taxon>Sphingobacteriia</taxon>
        <taxon>Sphingobacteriales</taxon>
        <taxon>Sphingobacteriaceae</taxon>
        <taxon>Mucilaginibacter</taxon>
    </lineage>
</organism>
<dbReference type="Gene3D" id="2.40.170.20">
    <property type="entry name" value="TonB-dependent receptor, beta-barrel domain"/>
    <property type="match status" value="1"/>
</dbReference>
<dbReference type="SMART" id="SM00965">
    <property type="entry name" value="STN"/>
    <property type="match status" value="1"/>
</dbReference>
<keyword evidence="5 10" id="KW-0812">Transmembrane</keyword>
<dbReference type="AlphaFoldDB" id="A0A367GLE3"/>
<evidence type="ECO:0000256" key="10">
    <source>
        <dbReference type="PROSITE-ProRule" id="PRU01360"/>
    </source>
</evidence>
<keyword evidence="7 11" id="KW-0798">TonB box</keyword>
<dbReference type="Gene3D" id="2.170.130.10">
    <property type="entry name" value="TonB-dependent receptor, plug domain"/>
    <property type="match status" value="1"/>
</dbReference>
<dbReference type="NCBIfam" id="TIGR04057">
    <property type="entry name" value="SusC_RagA_signa"/>
    <property type="match status" value="1"/>
</dbReference>
<dbReference type="SUPFAM" id="SSF56935">
    <property type="entry name" value="Porins"/>
    <property type="match status" value="1"/>
</dbReference>
<dbReference type="NCBIfam" id="TIGR04056">
    <property type="entry name" value="OMP_RagA_SusC"/>
    <property type="match status" value="1"/>
</dbReference>
<keyword evidence="9 10" id="KW-0998">Cell outer membrane</keyword>
<dbReference type="InterPro" id="IPR023997">
    <property type="entry name" value="TonB-dep_OMP_SusC/RagA_CS"/>
</dbReference>
<name>A0A367GLE3_9SPHI</name>
<sequence length="1127" mass="124427">MYKNFTAFCGRRPCRIYKPLLVMKLILLLLTATFLQVSAATYAQKVTLEVKNAGIKQIFEQIQAQTQYDFLYNTDDLKLAHGISIKLKNVPLKQALDKCFDGQPLTYTIENTTILIKRVPAVTITKQQQRKTVTGTVTDSSGIGLPGVTVKEKNTQNAVSTDNQGRYSIEVADEGAVLVFTFIGFDSREVAVTGNDPVNVSLTESNTALNEVVVVGYGTQTRLTLTGAVNQIKSENIANKPVTNTFQALQGEAPNLIIQQNQLNPGSNVIVNIRGIGTLGNNDPLIVIDGIIGGNLNTLNPNDIASVSVLKDAGSAAIYGSRAANGVLLVTTKSGKMNQKTTVNINANYGIQTPRVLVKKVGAWDNAYFKNESLVNSDLPPIYTPDDIQQLRDQGNGTWDVEHILKNAPLQSHNFSIGGGGQTSSYYVSLGYQDQKSNLIGNGGSGADFGYQKYNVRVNQTSVLGRFKGNIILNYTKTRNKTNSVGDNNIFADANRVPLNYSWTDANGNYLTNTVASQYNEYGVLEKGGFNQADNDEIFANLNGQLTITNDLKLTAVVGGTLTNNGNFFKRTQVDYLPTGVYGNDRTVFDNNAKSFLLNTQIYADYTKRFTDHNLAVKMGVSNESFNSRGFQLQKTLTDQFLGTPTTGTIVDPVNSYNSLDVTESSLNSLFGRISYSYKNRYLLEGTFRVDGSSKFARGNRTGFFPSINAGWLISDEAFMQPLTNVVNTLKLRATYGILGNQNVNAYQYQTTYFNYTSAYGFNGVPVGGAGYLLSNPLLTWEKAATFNVGVDASFFNNKLDLSFDYFDKITRDILQRRYDVPLLFGAGLADYNVAKVKNRGWELTLTYNVKSRNVSQSFSFNVGDSKNTLLTLTGGASQEIVQQDVFSLLRRVGEPITQYYGYETDGFFQNQSDVNNYPKPAGSTVTPGDLKFVDQNNDGLIDDKDKVVLGNPFPRYTFGFTYRLAVKGFDLSLFIQGVGKRDAFLRGELVEPFHYNYGATMYEHQTNYWTPNNPDARYPKLAAIGSASNSYNWRNGSDLYKYDAAYIRLKNVNLGYTFPTAMSSKIGIQKLRVSLIGQNLLTLTKLKFIDPETTEFDNRLATNSLSNSARTYPLPVFYGAGIDVTF</sequence>
<dbReference type="GO" id="GO:0009279">
    <property type="term" value="C:cell outer membrane"/>
    <property type="evidence" value="ECO:0007669"/>
    <property type="project" value="UniProtKB-SubCell"/>
</dbReference>
<evidence type="ECO:0000256" key="11">
    <source>
        <dbReference type="RuleBase" id="RU003357"/>
    </source>
</evidence>
<dbReference type="GO" id="GO:0006826">
    <property type="term" value="P:iron ion transport"/>
    <property type="evidence" value="ECO:0007669"/>
    <property type="project" value="UniProtKB-KW"/>
</dbReference>
<evidence type="ECO:0000256" key="1">
    <source>
        <dbReference type="ARBA" id="ARBA00004571"/>
    </source>
</evidence>
<dbReference type="SUPFAM" id="SSF49464">
    <property type="entry name" value="Carboxypeptidase regulatory domain-like"/>
    <property type="match status" value="1"/>
</dbReference>
<dbReference type="Pfam" id="PF00593">
    <property type="entry name" value="TonB_dep_Rec_b-barrel"/>
    <property type="match status" value="1"/>
</dbReference>
<dbReference type="InterPro" id="IPR011662">
    <property type="entry name" value="Secretin/TonB_short_N"/>
</dbReference>
<dbReference type="InterPro" id="IPR023996">
    <property type="entry name" value="TonB-dep_OMP_SusC/RagA"/>
</dbReference>
<evidence type="ECO:0000256" key="5">
    <source>
        <dbReference type="ARBA" id="ARBA00022692"/>
    </source>
</evidence>
<comment type="caution">
    <text evidence="14">The sequence shown here is derived from an EMBL/GenBank/DDBJ whole genome shotgun (WGS) entry which is preliminary data.</text>
</comment>
<feature type="signal peptide" evidence="12">
    <location>
        <begin position="1"/>
        <end position="39"/>
    </location>
</feature>
<dbReference type="InterPro" id="IPR000531">
    <property type="entry name" value="Beta-barrel_TonB"/>
</dbReference>
<reference evidence="14 15" key="1">
    <citation type="submission" date="2018-05" db="EMBL/GenBank/DDBJ databases">
        <title>Mucilaginibacter hurinus sp. nov., isolated from briquette warehouse soil.</title>
        <authorList>
            <person name="Choi L."/>
        </authorList>
    </citation>
    <scope>NUCLEOTIDE SEQUENCE [LARGE SCALE GENOMIC DNA]</scope>
    <source>
        <strain evidence="14 15">ZR32</strain>
    </source>
</reference>
<dbReference type="Pfam" id="PF07715">
    <property type="entry name" value="Plug"/>
    <property type="match status" value="1"/>
</dbReference>
<dbReference type="EMBL" id="QGDC01000009">
    <property type="protein sequence ID" value="RCH53835.1"/>
    <property type="molecule type" value="Genomic_DNA"/>
</dbReference>
<comment type="subcellular location">
    <subcellularLocation>
        <location evidence="1 10">Cell outer membrane</location>
        <topology evidence="1 10">Multi-pass membrane protein</topology>
    </subcellularLocation>
</comment>
<keyword evidence="15" id="KW-1185">Reference proteome</keyword>
<keyword evidence="3 10" id="KW-1134">Transmembrane beta strand</keyword>
<evidence type="ECO:0000256" key="9">
    <source>
        <dbReference type="ARBA" id="ARBA00023237"/>
    </source>
</evidence>
<dbReference type="InterPro" id="IPR012910">
    <property type="entry name" value="Plug_dom"/>
</dbReference>
<dbReference type="InterPro" id="IPR037066">
    <property type="entry name" value="Plug_dom_sf"/>
</dbReference>